<dbReference type="InterPro" id="IPR014730">
    <property type="entry name" value="ETF_a/b_N"/>
</dbReference>
<dbReference type="AlphaFoldDB" id="A0A923NMD7"/>
<accession>A0A923NMD7</accession>
<protein>
    <recommendedName>
        <fullName evidence="1">Electron transfer flavoprotein small subunit</fullName>
    </recommendedName>
</protein>
<dbReference type="SMART" id="SM00893">
    <property type="entry name" value="ETF"/>
    <property type="match status" value="1"/>
</dbReference>
<keyword evidence="4" id="KW-1185">Reference proteome</keyword>
<dbReference type="PANTHER" id="PTHR21294:SF17">
    <property type="entry name" value="PROTEIN FIXA"/>
    <property type="match status" value="1"/>
</dbReference>
<organism evidence="3 4">
    <name type="scientific">Zhenpiania hominis</name>
    <dbReference type="NCBI Taxonomy" id="2763644"/>
    <lineage>
        <taxon>Bacteria</taxon>
        <taxon>Bacillati</taxon>
        <taxon>Bacillota</taxon>
        <taxon>Clostridia</taxon>
        <taxon>Peptostreptococcales</taxon>
        <taxon>Anaerovoracaceae</taxon>
        <taxon>Zhenpiania</taxon>
    </lineage>
</organism>
<dbReference type="RefSeq" id="WP_187302763.1">
    <property type="nucleotide sequence ID" value="NZ_CBCTON010000007.1"/>
</dbReference>
<dbReference type="Gene3D" id="3.40.50.620">
    <property type="entry name" value="HUPs"/>
    <property type="match status" value="1"/>
</dbReference>
<dbReference type="Pfam" id="PF01012">
    <property type="entry name" value="ETF"/>
    <property type="match status" value="1"/>
</dbReference>
<dbReference type="InterPro" id="IPR033948">
    <property type="entry name" value="ETF_beta_N"/>
</dbReference>
<name>A0A923NMD7_9FIRM</name>
<sequence length="264" mass="28942">MKHIFVLIKEVPDMTRVKFDSEKGTVNRNSADAEMNPFDLNALQAAVDLKQICGCQVTAVIMGPPKAEKSLKDAFARGADRCVLVTDAKFGGSDTLATSRTLAAAVKKMGKPDLILCGEKSVDGDTAQVGAEVAERMGIPHSYYVEEICGMSEKEVTVRVEDLSGKKQERVMTLPALLSVTKNINFPQMPTLKRKLESLDAEIIRLKLADLEGLLTEEETGFKGSPTKVLKIEVPRMKTRDSKIFRESYGEFSAAIRGAMKEVL</sequence>
<dbReference type="PANTHER" id="PTHR21294">
    <property type="entry name" value="ELECTRON TRANSFER FLAVOPROTEIN BETA-SUBUNIT"/>
    <property type="match status" value="1"/>
</dbReference>
<comment type="caution">
    <text evidence="3">The sequence shown here is derived from an EMBL/GenBank/DDBJ whole genome shotgun (WGS) entry which is preliminary data.</text>
</comment>
<dbReference type="Proteomes" id="UP000602647">
    <property type="component" value="Unassembled WGS sequence"/>
</dbReference>
<dbReference type="PIRSF" id="PIRSF000090">
    <property type="entry name" value="Beta-ETF"/>
    <property type="match status" value="1"/>
</dbReference>
<dbReference type="SUPFAM" id="SSF52402">
    <property type="entry name" value="Adenine nucleotide alpha hydrolases-like"/>
    <property type="match status" value="1"/>
</dbReference>
<reference evidence="3" key="1">
    <citation type="submission" date="2020-08" db="EMBL/GenBank/DDBJ databases">
        <title>Genome public.</title>
        <authorList>
            <person name="Liu C."/>
            <person name="Sun Q."/>
        </authorList>
    </citation>
    <scope>NUCLEOTIDE SEQUENCE</scope>
    <source>
        <strain evidence="3">BX12</strain>
    </source>
</reference>
<evidence type="ECO:0000313" key="4">
    <source>
        <dbReference type="Proteomes" id="UP000602647"/>
    </source>
</evidence>
<feature type="domain" description="Electron transfer flavoprotein alpha/beta-subunit N-terminal" evidence="2">
    <location>
        <begin position="23"/>
        <end position="215"/>
    </location>
</feature>
<evidence type="ECO:0000259" key="2">
    <source>
        <dbReference type="SMART" id="SM00893"/>
    </source>
</evidence>
<proteinExistence type="predicted"/>
<gene>
    <name evidence="3" type="ORF">H9L42_07425</name>
</gene>
<evidence type="ECO:0000313" key="3">
    <source>
        <dbReference type="EMBL" id="MBC6679654.1"/>
    </source>
</evidence>
<dbReference type="GO" id="GO:0009055">
    <property type="term" value="F:electron transfer activity"/>
    <property type="evidence" value="ECO:0007669"/>
    <property type="project" value="InterPro"/>
</dbReference>
<dbReference type="EMBL" id="JACRYT010000006">
    <property type="protein sequence ID" value="MBC6679654.1"/>
    <property type="molecule type" value="Genomic_DNA"/>
</dbReference>
<evidence type="ECO:0000256" key="1">
    <source>
        <dbReference type="ARBA" id="ARBA00042002"/>
    </source>
</evidence>
<dbReference type="InterPro" id="IPR014729">
    <property type="entry name" value="Rossmann-like_a/b/a_fold"/>
</dbReference>
<dbReference type="InterPro" id="IPR012255">
    <property type="entry name" value="ETF_b"/>
</dbReference>
<dbReference type="CDD" id="cd01714">
    <property type="entry name" value="ETF_beta"/>
    <property type="match status" value="1"/>
</dbReference>